<comment type="caution">
    <text evidence="1">The sequence shown here is derived from an EMBL/GenBank/DDBJ whole genome shotgun (WGS) entry which is preliminary data.</text>
</comment>
<protein>
    <recommendedName>
        <fullName evidence="3">Endonuclease/exonuclease/phosphatase</fullName>
    </recommendedName>
</protein>
<dbReference type="Gene3D" id="3.60.10.10">
    <property type="entry name" value="Endonuclease/exonuclease/phosphatase"/>
    <property type="match status" value="1"/>
</dbReference>
<evidence type="ECO:0000313" key="1">
    <source>
        <dbReference type="EMBL" id="MDI6105852.1"/>
    </source>
</evidence>
<evidence type="ECO:0000313" key="2">
    <source>
        <dbReference type="Proteomes" id="UP001241758"/>
    </source>
</evidence>
<keyword evidence="2" id="KW-1185">Reference proteome</keyword>
<dbReference type="RefSeq" id="WP_282767317.1">
    <property type="nucleotide sequence ID" value="NZ_JASCTH010000058.1"/>
</dbReference>
<organism evidence="1 2">
    <name type="scientific">Actinoplanes sandaracinus</name>
    <dbReference type="NCBI Taxonomy" id="3045177"/>
    <lineage>
        <taxon>Bacteria</taxon>
        <taxon>Bacillati</taxon>
        <taxon>Actinomycetota</taxon>
        <taxon>Actinomycetes</taxon>
        <taxon>Micromonosporales</taxon>
        <taxon>Micromonosporaceae</taxon>
        <taxon>Actinoplanes</taxon>
    </lineage>
</organism>
<dbReference type="InterPro" id="IPR038332">
    <property type="entry name" value="PPE_sf"/>
</dbReference>
<evidence type="ECO:0008006" key="3">
    <source>
        <dbReference type="Google" id="ProtNLM"/>
    </source>
</evidence>
<dbReference type="SUPFAM" id="SSF56219">
    <property type="entry name" value="DNase I-like"/>
    <property type="match status" value="1"/>
</dbReference>
<sequence>MHPPEGGPPTVPLPDPIVTSSTTFDLGADPAALERAAEAVRTTGGQASTARTLVDAAAGRIEVDNAWEGDTADSFQTHRRRLTADLGVVGDAAARAAGALADIAGVLRAGQAMLDDQRDRLAGVAVTVAPVRSPEPGEPAVSTLTFEPRDPAEHALVSSAIAAAQEIRGDVDEQLATQAGRLRGVRYGWSQYDPTHSGPPSLRTVSDQWKPRDVRVLTYNVGQGYQNEPWFMPGSEGGTDAGDIPDAGRVIAGSGANVVALQEMFREDAERLMAWLNANAGGGWEMHFERATTKYQWDANTNPFGPDSEVRDFGNVVLVRGGGDVGDPTQQPAVRIQDSWVFGEEERVLQNTEVPLEQ</sequence>
<dbReference type="Proteomes" id="UP001241758">
    <property type="component" value="Unassembled WGS sequence"/>
</dbReference>
<dbReference type="EMBL" id="JASCTH010000058">
    <property type="protein sequence ID" value="MDI6105852.1"/>
    <property type="molecule type" value="Genomic_DNA"/>
</dbReference>
<name>A0ABT6X1G6_9ACTN</name>
<gene>
    <name evidence="1" type="ORF">QLQ12_45505</name>
</gene>
<reference evidence="1 2" key="1">
    <citation type="submission" date="2023-05" db="EMBL/GenBank/DDBJ databases">
        <title>Actinoplanes sp. NEAU-A12 genome sequencing.</title>
        <authorList>
            <person name="Wang Z.-S."/>
        </authorList>
    </citation>
    <scope>NUCLEOTIDE SEQUENCE [LARGE SCALE GENOMIC DNA]</scope>
    <source>
        <strain evidence="1 2">NEAU-A12</strain>
    </source>
</reference>
<dbReference type="Gene3D" id="1.20.1260.20">
    <property type="entry name" value="PPE superfamily"/>
    <property type="match status" value="1"/>
</dbReference>
<accession>A0ABT6X1G6</accession>
<dbReference type="InterPro" id="IPR036691">
    <property type="entry name" value="Endo/exonu/phosph_ase_sf"/>
</dbReference>
<proteinExistence type="predicted"/>